<organism evidence="1 2">
    <name type="scientific">Rapidithrix thailandica</name>
    <dbReference type="NCBI Taxonomy" id="413964"/>
    <lineage>
        <taxon>Bacteria</taxon>
        <taxon>Pseudomonadati</taxon>
        <taxon>Bacteroidota</taxon>
        <taxon>Cytophagia</taxon>
        <taxon>Cytophagales</taxon>
        <taxon>Flammeovirgaceae</taxon>
        <taxon>Rapidithrix</taxon>
    </lineage>
</organism>
<dbReference type="InterPro" id="IPR032466">
    <property type="entry name" value="Metal_Hydrolase"/>
</dbReference>
<dbReference type="EMBL" id="JBDKWZ010000005">
    <property type="protein sequence ID" value="MEN7548187.1"/>
    <property type="molecule type" value="Genomic_DNA"/>
</dbReference>
<dbReference type="AlphaFoldDB" id="A0AAW9RTE7"/>
<evidence type="ECO:0000313" key="2">
    <source>
        <dbReference type="Proteomes" id="UP001403385"/>
    </source>
</evidence>
<dbReference type="Gene3D" id="3.20.20.140">
    <property type="entry name" value="Metal-dependent hydrolases"/>
    <property type="match status" value="1"/>
</dbReference>
<dbReference type="Proteomes" id="UP001403385">
    <property type="component" value="Unassembled WGS sequence"/>
</dbReference>
<comment type="caution">
    <text evidence="1">The sequence shown here is derived from an EMBL/GenBank/DDBJ whole genome shotgun (WGS) entry which is preliminary data.</text>
</comment>
<sequence length="536" mass="61842">MKHFHNDKLDLWKSYPRQGLRGFINSIVRIPAFSQSDFRKLAQANVQVVFCALHPPEQKMSISSMYYAHPASMLRKMVETLAGRITSVAYRKINEYFQSTTYDHYSQLKYEIKQLLKSSEQNDCFSKVKINGTTKRCSYHLVKNATEIHDILEKNKQFPEQLTIAVVLTVEGLHALGRGHINFNGYRNPRNVKDNEILYRLDLVKGVGEAGDPVWNYTPIWVNLTHMFSNSICGHAQGFNLFFRMVLEYAEPFGPLFGQQSRVGLNQGITPLGEKVIKRLLGIDSDSKQRKARNEATGKRILIDIKHMSTQSRMDYYALLDQYQQEHPEDSIPIVMSHAAVNGKKSVYDEPDPVDSEIEYDRSGGFNPWSINLYDDEIVRIHQSKGLIGLIFSERILAGGEKLRYLKNQLRKGDTVQDKGLYAYFRKSRNRFKWTRLILDQIYHIVNTVMQSQNVPGSTKSKVWDIICIGSDFDGQITPIGPYKSVKAFPVFKQTLLEMLCKDTRFEPLKRGFSEEELVDKICFKNAYLFLNRNFK</sequence>
<protein>
    <recommendedName>
        <fullName evidence="3">Membrane dipeptidase (Peptidase family M19)</fullName>
    </recommendedName>
</protein>
<reference evidence="1 2" key="1">
    <citation type="submission" date="2024-04" db="EMBL/GenBank/DDBJ databases">
        <title>Novel genus in family Flammeovirgaceae.</title>
        <authorList>
            <person name="Nguyen T.H."/>
            <person name="Vuong T.Q."/>
            <person name="Le H."/>
            <person name="Kim S.-G."/>
        </authorList>
    </citation>
    <scope>NUCLEOTIDE SEQUENCE [LARGE SCALE GENOMIC DNA]</scope>
    <source>
        <strain evidence="1 2">JCM 23209</strain>
    </source>
</reference>
<evidence type="ECO:0008006" key="3">
    <source>
        <dbReference type="Google" id="ProtNLM"/>
    </source>
</evidence>
<accession>A0AAW9RTE7</accession>
<keyword evidence="2" id="KW-1185">Reference proteome</keyword>
<name>A0AAW9RTE7_9BACT</name>
<proteinExistence type="predicted"/>
<dbReference type="RefSeq" id="WP_346820968.1">
    <property type="nucleotide sequence ID" value="NZ_JBDKWZ010000005.1"/>
</dbReference>
<dbReference type="SUPFAM" id="SSF51556">
    <property type="entry name" value="Metallo-dependent hydrolases"/>
    <property type="match status" value="1"/>
</dbReference>
<gene>
    <name evidence="1" type="ORF">AAG747_09720</name>
</gene>
<evidence type="ECO:0000313" key="1">
    <source>
        <dbReference type="EMBL" id="MEN7548187.1"/>
    </source>
</evidence>